<proteinExistence type="predicted"/>
<comment type="caution">
    <text evidence="1">The sequence shown here is derived from an EMBL/GenBank/DDBJ whole genome shotgun (WGS) entry which is preliminary data.</text>
</comment>
<protein>
    <submittedName>
        <fullName evidence="1">Uncharacterized protein</fullName>
    </submittedName>
</protein>
<dbReference type="EMBL" id="JAENHO010000009">
    <property type="protein sequence ID" value="MBL7258863.1"/>
    <property type="molecule type" value="Genomic_DNA"/>
</dbReference>
<name>A0ABS1VWK3_9ACTN</name>
<dbReference type="RefSeq" id="WP_202995513.1">
    <property type="nucleotide sequence ID" value="NZ_JAENHO010000009.1"/>
</dbReference>
<keyword evidence="2" id="KW-1185">Reference proteome</keyword>
<dbReference type="Proteomes" id="UP000598996">
    <property type="component" value="Unassembled WGS sequence"/>
</dbReference>
<reference evidence="1 2" key="1">
    <citation type="submission" date="2021-01" db="EMBL/GenBank/DDBJ databases">
        <title>Actinoplanes sp. nov. LDG1-01 isolated from lichen.</title>
        <authorList>
            <person name="Saeng-In P."/>
            <person name="Phongsopitanun W."/>
            <person name="Kanchanasin P."/>
            <person name="Yuki M."/>
            <person name="Kudo T."/>
            <person name="Ohkuma M."/>
            <person name="Tanasupawat S."/>
        </authorList>
    </citation>
    <scope>NUCLEOTIDE SEQUENCE [LARGE SCALE GENOMIC DNA]</scope>
    <source>
        <strain evidence="1 2">LDG1-01</strain>
    </source>
</reference>
<sequence length="218" mass="23444">MHRAPLPPATERLLRRLAVHPGPDLDVTAAGALAGPDATAALAELLAAGLITERRPGRFSLPEPAHPEPDESARRPMLDHYLHTAYAAATALDPGRDRIALTVTESFVDTAAARNWLEAEMPVLLALLRQGNPPSYVWKVAWCVSGVLSRAERWPEQLRAQRAGIAAAVADGDVDAQVLISRDLGLACLRLGRPGLAEFHFRYARSLLPLGEDPGLPA</sequence>
<gene>
    <name evidence="1" type="ORF">JKJ07_31585</name>
</gene>
<organism evidence="1 2">
    <name type="scientific">Paractinoplanes lichenicola</name>
    <dbReference type="NCBI Taxonomy" id="2802976"/>
    <lineage>
        <taxon>Bacteria</taxon>
        <taxon>Bacillati</taxon>
        <taxon>Actinomycetota</taxon>
        <taxon>Actinomycetes</taxon>
        <taxon>Micromonosporales</taxon>
        <taxon>Micromonosporaceae</taxon>
        <taxon>Paractinoplanes</taxon>
    </lineage>
</organism>
<evidence type="ECO:0000313" key="2">
    <source>
        <dbReference type="Proteomes" id="UP000598996"/>
    </source>
</evidence>
<evidence type="ECO:0000313" key="1">
    <source>
        <dbReference type="EMBL" id="MBL7258863.1"/>
    </source>
</evidence>
<accession>A0ABS1VWK3</accession>